<feature type="compositionally biased region" description="Polar residues" evidence="6">
    <location>
        <begin position="621"/>
        <end position="642"/>
    </location>
</feature>
<dbReference type="PROSITE" id="PS00352">
    <property type="entry name" value="CSD_1"/>
    <property type="match status" value="2"/>
</dbReference>
<feature type="region of interest" description="Disordered" evidence="6">
    <location>
        <begin position="1"/>
        <end position="25"/>
    </location>
</feature>
<dbReference type="Pfam" id="PF00313">
    <property type="entry name" value="CSD"/>
    <property type="match status" value="2"/>
</dbReference>
<reference evidence="9 11" key="2">
    <citation type="journal article" date="2013" name="Nature">
        <title>Insights into bilaterian evolution from three spiralian genomes.</title>
        <authorList>
            <person name="Simakov O."/>
            <person name="Marletaz F."/>
            <person name="Cho S.J."/>
            <person name="Edsinger-Gonzales E."/>
            <person name="Havlak P."/>
            <person name="Hellsten U."/>
            <person name="Kuo D.H."/>
            <person name="Larsson T."/>
            <person name="Lv J."/>
            <person name="Arendt D."/>
            <person name="Savage R."/>
            <person name="Osoegawa K."/>
            <person name="de Jong P."/>
            <person name="Grimwood J."/>
            <person name="Chapman J.A."/>
            <person name="Shapiro H."/>
            <person name="Aerts A."/>
            <person name="Otillar R.P."/>
            <person name="Terry A.Y."/>
            <person name="Boore J.L."/>
            <person name="Grigoriev I.V."/>
            <person name="Lindberg D.R."/>
            <person name="Seaver E.C."/>
            <person name="Weisblat D.A."/>
            <person name="Putnam N.H."/>
            <person name="Rokhsar D.S."/>
        </authorList>
    </citation>
    <scope>NUCLEOTIDE SEQUENCE</scope>
</reference>
<dbReference type="InterPro" id="IPR024642">
    <property type="entry name" value="SUZ-C"/>
</dbReference>
<dbReference type="InterPro" id="IPR011129">
    <property type="entry name" value="CSD"/>
</dbReference>
<dbReference type="HOGENOM" id="CLU_012335_1_0_1"/>
<dbReference type="EnsemblMetazoa" id="HelroT190661">
    <property type="protein sequence ID" value="HelroP190661"/>
    <property type="gene ID" value="HelroG190661"/>
</dbReference>
<dbReference type="Pfam" id="PF23456">
    <property type="entry name" value="CSDE1"/>
    <property type="match status" value="2"/>
</dbReference>
<name>T1FS67_HELRO</name>
<dbReference type="Pfam" id="PF12901">
    <property type="entry name" value="SUZ-C"/>
    <property type="match status" value="1"/>
</dbReference>
<keyword evidence="2" id="KW-0963">Cytoplasm</keyword>
<dbReference type="PANTHER" id="PTHR12913:SF1">
    <property type="entry name" value="COLD SHOCK DOMAIN-CONTAINING PROTEIN E1"/>
    <property type="match status" value="1"/>
</dbReference>
<dbReference type="InterPro" id="IPR012340">
    <property type="entry name" value="NA-bd_OB-fold"/>
</dbReference>
<dbReference type="InterPro" id="IPR002059">
    <property type="entry name" value="CSP_DNA-bd"/>
</dbReference>
<evidence type="ECO:0000256" key="4">
    <source>
        <dbReference type="ARBA" id="ARBA00022884"/>
    </source>
</evidence>
<dbReference type="PANTHER" id="PTHR12913">
    <property type="entry name" value="UNR PROTEIN N-RAS UPSTREAM GENE PROTEIN"/>
    <property type="match status" value="1"/>
</dbReference>
<dbReference type="InterPro" id="IPR056400">
    <property type="entry name" value="CSDE1"/>
</dbReference>
<evidence type="ECO:0000259" key="8">
    <source>
        <dbReference type="PROSITE" id="PS51938"/>
    </source>
</evidence>
<dbReference type="PROSITE" id="PS51857">
    <property type="entry name" value="CSD_2"/>
    <property type="match status" value="1"/>
</dbReference>
<dbReference type="KEGG" id="hro:HELRODRAFT_190661"/>
<keyword evidence="3" id="KW-0677">Repeat</keyword>
<feature type="compositionally biased region" description="Polar residues" evidence="6">
    <location>
        <begin position="663"/>
        <end position="679"/>
    </location>
</feature>
<dbReference type="EMBL" id="AMQM01003112">
    <property type="status" value="NOT_ANNOTATED_CDS"/>
    <property type="molecule type" value="Genomic_DNA"/>
</dbReference>
<dbReference type="CTD" id="20211664"/>
<dbReference type="GeneID" id="20211664"/>
<evidence type="ECO:0000256" key="1">
    <source>
        <dbReference type="ARBA" id="ARBA00004496"/>
    </source>
</evidence>
<proteinExistence type="inferred from homology"/>
<feature type="domain" description="SUZ-C" evidence="8">
    <location>
        <begin position="857"/>
        <end position="895"/>
    </location>
</feature>
<dbReference type="STRING" id="6412.T1FS67"/>
<evidence type="ECO:0000256" key="3">
    <source>
        <dbReference type="ARBA" id="ARBA00022737"/>
    </source>
</evidence>
<dbReference type="EMBL" id="KB096023">
    <property type="protein sequence ID" value="ESO08921.1"/>
    <property type="molecule type" value="Genomic_DNA"/>
</dbReference>
<dbReference type="AlphaFoldDB" id="T1FS67"/>
<dbReference type="RefSeq" id="XP_009012943.1">
    <property type="nucleotide sequence ID" value="XM_009014695.1"/>
</dbReference>
<reference evidence="10" key="3">
    <citation type="submission" date="2015-06" db="UniProtKB">
        <authorList>
            <consortium name="EnsemblMetazoa"/>
        </authorList>
    </citation>
    <scope>IDENTIFICATION</scope>
</reference>
<dbReference type="PROSITE" id="PS51938">
    <property type="entry name" value="SUZ_C"/>
    <property type="match status" value="1"/>
</dbReference>
<accession>T1FS67</accession>
<feature type="region of interest" description="Disordered" evidence="6">
    <location>
        <begin position="621"/>
        <end position="679"/>
    </location>
</feature>
<dbReference type="GO" id="GO:0005737">
    <property type="term" value="C:cytoplasm"/>
    <property type="evidence" value="ECO:0007669"/>
    <property type="project" value="UniProtKB-SubCell"/>
</dbReference>
<dbReference type="InParanoid" id="T1FS67"/>
<dbReference type="SUPFAM" id="SSF50249">
    <property type="entry name" value="Nucleic acid-binding proteins"/>
    <property type="match status" value="2"/>
</dbReference>
<comment type="similarity">
    <text evidence="5">Belongs to the UNR family.</text>
</comment>
<evidence type="ECO:0000313" key="11">
    <source>
        <dbReference type="Proteomes" id="UP000015101"/>
    </source>
</evidence>
<dbReference type="InterPro" id="IPR019844">
    <property type="entry name" value="CSD_CS"/>
</dbReference>
<comment type="subcellular location">
    <subcellularLocation>
        <location evidence="1">Cytoplasm</location>
    </subcellularLocation>
</comment>
<evidence type="ECO:0000313" key="9">
    <source>
        <dbReference type="EMBL" id="ESO08921.1"/>
    </source>
</evidence>
<reference evidence="11" key="1">
    <citation type="submission" date="2012-12" db="EMBL/GenBank/DDBJ databases">
        <authorList>
            <person name="Hellsten U."/>
            <person name="Grimwood J."/>
            <person name="Chapman J.A."/>
            <person name="Shapiro H."/>
            <person name="Aerts A."/>
            <person name="Otillar R.P."/>
            <person name="Terry A.Y."/>
            <person name="Boore J.L."/>
            <person name="Simakov O."/>
            <person name="Marletaz F."/>
            <person name="Cho S.-J."/>
            <person name="Edsinger-Gonzales E."/>
            <person name="Havlak P."/>
            <person name="Kuo D.-H."/>
            <person name="Larsson T."/>
            <person name="Lv J."/>
            <person name="Arendt D."/>
            <person name="Savage R."/>
            <person name="Osoegawa K."/>
            <person name="de Jong P."/>
            <person name="Lindberg D.R."/>
            <person name="Seaver E.C."/>
            <person name="Weisblat D.A."/>
            <person name="Putnam N.H."/>
            <person name="Grigoriev I.V."/>
            <person name="Rokhsar D.S."/>
        </authorList>
    </citation>
    <scope>NUCLEOTIDE SEQUENCE</scope>
</reference>
<protein>
    <submittedName>
        <fullName evidence="9 10">Uncharacterized protein</fullName>
    </submittedName>
</protein>
<keyword evidence="11" id="KW-1185">Reference proteome</keyword>
<feature type="domain" description="CSD" evidence="7">
    <location>
        <begin position="29"/>
        <end position="93"/>
    </location>
</feature>
<organism evidence="10 11">
    <name type="scientific">Helobdella robusta</name>
    <name type="common">Californian leech</name>
    <dbReference type="NCBI Taxonomy" id="6412"/>
    <lineage>
        <taxon>Eukaryota</taxon>
        <taxon>Metazoa</taxon>
        <taxon>Spiralia</taxon>
        <taxon>Lophotrochozoa</taxon>
        <taxon>Annelida</taxon>
        <taxon>Clitellata</taxon>
        <taxon>Hirudinea</taxon>
        <taxon>Rhynchobdellida</taxon>
        <taxon>Glossiphoniidae</taxon>
        <taxon>Helobdella</taxon>
    </lineage>
</organism>
<feature type="compositionally biased region" description="Low complexity" evidence="6">
    <location>
        <begin position="643"/>
        <end position="662"/>
    </location>
</feature>
<evidence type="ECO:0000256" key="5">
    <source>
        <dbReference type="ARBA" id="ARBA00044751"/>
    </source>
</evidence>
<dbReference type="OrthoDB" id="74319at2759"/>
<dbReference type="Proteomes" id="UP000015101">
    <property type="component" value="Unassembled WGS sequence"/>
</dbReference>
<dbReference type="Gene3D" id="2.40.50.140">
    <property type="entry name" value="Nucleic acid-binding proteins"/>
    <property type="match status" value="4"/>
</dbReference>
<sequence length="903" mass="100540">MKTSEQSSMTQPPRSFKNNNNSAQFPSPREIGLIEKLLHSYGFIQCCYRQSRLFFHFSEVMGSPESLQIGDLVEFQQSNDRRTGKPIASTITKVQNPQTVGSEVISERPVVGVVLAEAKIATMTSARINESMGQIAYEQNGETFFLPFALEDIEEPDVTIKNGEQVEFFITTDERNGLIRARKIMKKDQVVNTSSSDVEAVVYQGVVCSMKENFGFIERADVVREIFFHFTEFKGNIEDLMLGDDNKEVAINVIQIPEGTVIFEDVTKTLQMSSEESLHSTVVGPSFGRILYQTIGGPLEILFGERDRIGEFTLLTGDIVEFYIATDRRDKLQRATNIKLLDATFLNNCEKRERRSITPGYHRIRTSHHNVIPHIKGFVVSLKDFTGYICSIRTNLKIMFHTNELLDPLKKVAFLDEVEFTVAEPDKYYGIVQRKSERAVKSGTDHFEPGLIKYDLGGTQQCIPFYPSAISHGCRLPIPGDLVEFQISDGALKDSKVAINIKLKNVEIKRSGFVADVKDNTVWIDTLNSKFYLLKVGDEIEFVSSNKTFDNISLLAEGTIPHEPCLPIILEGKVVRCINSLSDCHSNNYFGLIQPLNEKSSSSPSSSATYNSLVGTSVNSPTTMNGDVSSHTTTVASTNGVHSASNGLSSSSNDSVNTNYNSHQTTGNNNSDCSMVSGSLQQQQQQTQLQLQQQQQHLFSGTSTLYSFRFCSLIDRRDVPSLGEIVRFQPLRCQQSIVGTNNSSSSIVSYQHQQQHDKFQQAGMVVSVKRCLHARVESIKGQLGTLNFEMNDGSKLMFFLSDVIISDTSSPSSSVTTTSTAATSSLQVGDLIEFVGVTKNNRFTAMGLHKVRTDKHPRPDRIVSRLRNDEMIPPRITSIRAPKGPDGTRGFHLERRFKAAVSS</sequence>
<gene>
    <name evidence="10" type="primary">20211664</name>
    <name evidence="9" type="ORF">HELRODRAFT_190661</name>
</gene>
<dbReference type="eggNOG" id="ENOG502QSJ1">
    <property type="taxonomic scope" value="Eukaryota"/>
</dbReference>
<evidence type="ECO:0000259" key="7">
    <source>
        <dbReference type="PROSITE" id="PS51857"/>
    </source>
</evidence>
<dbReference type="GO" id="GO:0003723">
    <property type="term" value="F:RNA binding"/>
    <property type="evidence" value="ECO:0007669"/>
    <property type="project" value="UniProtKB-KW"/>
</dbReference>
<evidence type="ECO:0000256" key="6">
    <source>
        <dbReference type="SAM" id="MobiDB-lite"/>
    </source>
</evidence>
<evidence type="ECO:0000256" key="2">
    <source>
        <dbReference type="ARBA" id="ARBA00022490"/>
    </source>
</evidence>
<dbReference type="SMART" id="SM00357">
    <property type="entry name" value="CSP"/>
    <property type="match status" value="2"/>
</dbReference>
<evidence type="ECO:0000313" key="10">
    <source>
        <dbReference type="EnsemblMetazoa" id="HelroP190661"/>
    </source>
</evidence>
<keyword evidence="4" id="KW-0694">RNA-binding</keyword>